<dbReference type="SUPFAM" id="SSF143865">
    <property type="entry name" value="CorA soluble domain-like"/>
    <property type="match status" value="1"/>
</dbReference>
<evidence type="ECO:0000256" key="4">
    <source>
        <dbReference type="ARBA" id="ARBA00009765"/>
    </source>
</evidence>
<dbReference type="Gene3D" id="1.20.58.340">
    <property type="entry name" value="Magnesium transport protein CorA, transmembrane region"/>
    <property type="match status" value="2"/>
</dbReference>
<comment type="similarity">
    <text evidence="4">Belongs to the CorA metal ion transporter (MIT) (TC 1.A.35) family.</text>
</comment>
<feature type="region of interest" description="Disordered" evidence="10">
    <location>
        <begin position="958"/>
        <end position="1037"/>
    </location>
</feature>
<evidence type="ECO:0000256" key="11">
    <source>
        <dbReference type="SAM" id="Phobius"/>
    </source>
</evidence>
<dbReference type="EMBL" id="SPUK01000002">
    <property type="protein sequence ID" value="TQV99762.1"/>
    <property type="molecule type" value="Genomic_DNA"/>
</dbReference>
<evidence type="ECO:0000256" key="2">
    <source>
        <dbReference type="ARBA" id="ARBA00004141"/>
    </source>
</evidence>
<dbReference type="InterPro" id="IPR036928">
    <property type="entry name" value="AS_sf"/>
</dbReference>
<dbReference type="SUPFAM" id="SSF144083">
    <property type="entry name" value="Magnesium transport protein CorA, transmembrane region"/>
    <property type="match status" value="1"/>
</dbReference>
<feature type="transmembrane region" description="Helical" evidence="11">
    <location>
        <begin position="1350"/>
        <end position="1371"/>
    </location>
</feature>
<dbReference type="InterPro" id="IPR023631">
    <property type="entry name" value="Amidase_dom"/>
</dbReference>
<evidence type="ECO:0000256" key="7">
    <source>
        <dbReference type="ARBA" id="ARBA00022801"/>
    </source>
</evidence>
<accession>A0A545VDF7</accession>
<dbReference type="SUPFAM" id="SSF75304">
    <property type="entry name" value="Amidase signature (AS) enzymes"/>
    <property type="match status" value="1"/>
</dbReference>
<dbReference type="CDD" id="cd12829">
    <property type="entry name" value="Alr1p-like"/>
    <property type="match status" value="1"/>
</dbReference>
<dbReference type="FunFam" id="1.20.58.340:FF:000008">
    <property type="entry name" value="CorA family metal ion transporter"/>
    <property type="match status" value="1"/>
</dbReference>
<dbReference type="InterPro" id="IPR044089">
    <property type="entry name" value="Alr1-like"/>
</dbReference>
<dbReference type="InterPro" id="IPR045863">
    <property type="entry name" value="CorA_TM1_TM2"/>
</dbReference>
<dbReference type="FunFam" id="1.20.58.340:FF:000014">
    <property type="entry name" value="CorA family metal ion transporter"/>
    <property type="match status" value="1"/>
</dbReference>
<dbReference type="GO" id="GO:0016020">
    <property type="term" value="C:membrane"/>
    <property type="evidence" value="ECO:0007669"/>
    <property type="project" value="UniProtKB-SubCell"/>
</dbReference>
<keyword evidence="8 11" id="KW-1133">Transmembrane helix</keyword>
<keyword evidence="7" id="KW-0378">Hydrolase</keyword>
<dbReference type="Pfam" id="PF01544">
    <property type="entry name" value="CorA"/>
    <property type="match status" value="1"/>
</dbReference>
<evidence type="ECO:0000256" key="5">
    <source>
        <dbReference type="ARBA" id="ARBA00012922"/>
    </source>
</evidence>
<dbReference type="Gene3D" id="3.30.460.20">
    <property type="entry name" value="CorA soluble domain-like"/>
    <property type="match status" value="1"/>
</dbReference>
<dbReference type="STRING" id="43265.A0A545VDF7"/>
<feature type="compositionally biased region" description="Basic residues" evidence="10">
    <location>
        <begin position="573"/>
        <end position="593"/>
    </location>
</feature>
<sequence length="1378" mass="153263">MIEINSPSGSWQEYAAQKRASVNALLPGHWRISQVPSADEQPNVAGDYIRQFLTPREIEITETEATDIVSKTTSGAWKAKEVALAFCHRAALGHQLVACLDEIFFAAAISDAEELDDYFAEHGKPRGPLHGLPVSLKNQFHVRGVETTMGYVGWIGTFQGKKGTGKEKVFESELVRELRNLGAVLFCKTTLSQAVFTFEPLNNIWGYTYSPLNRKLLTGGSSSGEAALIAMRGSPLGIGTDYAGSIRVPACLNGLYGLRPSSGRLPYQGVANSNEGHNIMNSVVGPMSTSVGSLRLALQAILSQQPWLHDPLVAEIPWRADDCTSGRKISFGILREDTEVSLHPAVSRALDLVVAAIEAQGHEVIEWRPPLHAEMYQLKEEVSVCDGGHNIHGDLRLSGEPPVSRIPMTFGTEPKEPKNAVQIAELHIRKREYQKEYMEYWNSTAKVTSTGRPVDAFFSPLIPFTVNSSIVNVLDYAACAFPVTVADKTVDVKNTNYKARSERDGYNAAMSPLSGPALSTRIGSLSFSMESNRFRPLGDANRDANRPAPTSAPAPAPATVAGAESSTTAKPGRASRKRKGHRGGKKKRSRRKSFALLHGDSHDETDRASSAGGFYNHPRGNVSAGSIDSEILLDHREHTPLRVRRPSTVAPDRFQNPLPSASSRLRSVHTHQSSDRSGPATPWDETAPLLSDSGRLGATGSSSYGGADTRTQKSKSRRSSNVSSTTKLAAAFGRKDPYHVNNPPSVPGSPTFGTLNHHSDMTFGDVMLRDEMAMRNGSPKRATVGDDAPYFNDEEGHRHDGSRTPHPDAEADVCFPTHDMSELGDDEAPTRGDGVQQKSRRRRRQWPDLSVLEEWRQFEKEDRSEERRAKRITEPQLINGRLRPVRKGWFQTDEEVPYRFTYFNEEFQSTIHSHTISELVQPGGTFRELFIPDHRILSDDESDSGDDTMSMPSRALHVPAGLDLDSRRSTRQPSVSESARGAFSPPRFAPMAQAQPLVDVSTRESSRAPSVRAPMGAANGLRNSESTMFKPLPEPLDLTPKPERPIRYGDRPVWWLNVVCPTEEEMKVISKAFGIHPLTAEDIMVQEAREKVELFRHYYFVNYRTFDQDINSESFLEPVNMYVVVFREGVLSFQFSMTPHPANVRRRIRQLRDYLLLSSDWISYAIIDDITDVFQPLIQNIEEEVDDIDEAILRLHSPLENADEKNKDDAATITEASGDMLRRVGDCRKRVMSLYRLLGNKADVIKGFAKRCNERWEVAPKSEIGLYLGDIQDHIVTMTSNLSHYEKILARAHGNYLAQINIRMNERQEQTADVLGRLSVIGTIVLPMNIITGLWGMNVWVPGQENEGDLQWFMFITAGLLCFGLACYLLAKRVYKIV</sequence>
<dbReference type="Gene3D" id="3.90.1300.10">
    <property type="entry name" value="Amidase signature (AS) domain"/>
    <property type="match status" value="1"/>
</dbReference>
<evidence type="ECO:0000256" key="3">
    <source>
        <dbReference type="ARBA" id="ARBA00009199"/>
    </source>
</evidence>
<evidence type="ECO:0000256" key="1">
    <source>
        <dbReference type="ARBA" id="ARBA00001311"/>
    </source>
</evidence>
<dbReference type="PANTHER" id="PTHR46072:SF7">
    <property type="entry name" value="AMIDASE"/>
    <property type="match status" value="1"/>
</dbReference>
<reference evidence="13 14" key="1">
    <citation type="journal article" date="2019" name="Appl. Microbiol. Biotechnol.">
        <title>Genome sequence of Isaria javanica and comparative genome analysis insights into family S53 peptidase evolution in fungal entomopathogens.</title>
        <authorList>
            <person name="Lin R."/>
            <person name="Zhang X."/>
            <person name="Xin B."/>
            <person name="Zou M."/>
            <person name="Gao Y."/>
            <person name="Qin F."/>
            <person name="Hu Q."/>
            <person name="Xie B."/>
            <person name="Cheng X."/>
        </authorList>
    </citation>
    <scope>NUCLEOTIDE SEQUENCE [LARGE SCALE GENOMIC DNA]</scope>
    <source>
        <strain evidence="13 14">IJ1G</strain>
    </source>
</reference>
<feature type="region of interest" description="Disordered" evidence="10">
    <location>
        <begin position="638"/>
        <end position="757"/>
    </location>
</feature>
<evidence type="ECO:0000256" key="6">
    <source>
        <dbReference type="ARBA" id="ARBA00022692"/>
    </source>
</evidence>
<evidence type="ECO:0000259" key="12">
    <source>
        <dbReference type="Pfam" id="PF01425"/>
    </source>
</evidence>
<proteinExistence type="inferred from homology"/>
<comment type="similarity">
    <text evidence="3">Belongs to the amidase family.</text>
</comment>
<evidence type="ECO:0000256" key="10">
    <source>
        <dbReference type="SAM" id="MobiDB-lite"/>
    </source>
</evidence>
<dbReference type="InterPro" id="IPR045861">
    <property type="entry name" value="CorA_cytoplasmic_dom"/>
</dbReference>
<feature type="region of interest" description="Disordered" evidence="10">
    <location>
        <begin position="533"/>
        <end position="624"/>
    </location>
</feature>
<dbReference type="GO" id="GO:0015095">
    <property type="term" value="F:magnesium ion transmembrane transporter activity"/>
    <property type="evidence" value="ECO:0007669"/>
    <property type="project" value="InterPro"/>
</dbReference>
<evidence type="ECO:0000256" key="8">
    <source>
        <dbReference type="ARBA" id="ARBA00022989"/>
    </source>
</evidence>
<dbReference type="OrthoDB" id="29879at2759"/>
<feature type="compositionally biased region" description="Basic and acidic residues" evidence="10">
    <location>
        <begin position="794"/>
        <end position="809"/>
    </location>
</feature>
<feature type="domain" description="Amidase" evidence="12">
    <location>
        <begin position="81"/>
        <end position="496"/>
    </location>
</feature>
<comment type="subcellular location">
    <subcellularLocation>
        <location evidence="2">Membrane</location>
        <topology evidence="2">Multi-pass membrane protein</topology>
    </subcellularLocation>
</comment>
<gene>
    <name evidence="13" type="ORF">IF1G_01977</name>
</gene>
<keyword evidence="14" id="KW-1185">Reference proteome</keyword>
<name>A0A545VDF7_9HYPO</name>
<feature type="region of interest" description="Disordered" evidence="10">
    <location>
        <begin position="776"/>
        <end position="843"/>
    </location>
</feature>
<dbReference type="GO" id="GO:0004040">
    <property type="term" value="F:amidase activity"/>
    <property type="evidence" value="ECO:0007669"/>
    <property type="project" value="UniProtKB-EC"/>
</dbReference>
<organism evidence="13 14">
    <name type="scientific">Cordyceps javanica</name>
    <dbReference type="NCBI Taxonomy" id="43265"/>
    <lineage>
        <taxon>Eukaryota</taxon>
        <taxon>Fungi</taxon>
        <taxon>Dikarya</taxon>
        <taxon>Ascomycota</taxon>
        <taxon>Pezizomycotina</taxon>
        <taxon>Sordariomycetes</taxon>
        <taxon>Hypocreomycetidae</taxon>
        <taxon>Hypocreales</taxon>
        <taxon>Cordycipitaceae</taxon>
        <taxon>Cordyceps</taxon>
    </lineage>
</organism>
<comment type="catalytic activity">
    <reaction evidence="1">
        <text>a monocarboxylic acid amide + H2O = a monocarboxylate + NH4(+)</text>
        <dbReference type="Rhea" id="RHEA:12020"/>
        <dbReference type="ChEBI" id="CHEBI:15377"/>
        <dbReference type="ChEBI" id="CHEBI:28938"/>
        <dbReference type="ChEBI" id="CHEBI:35757"/>
        <dbReference type="ChEBI" id="CHEBI:83628"/>
        <dbReference type="EC" id="3.5.1.4"/>
    </reaction>
</comment>
<evidence type="ECO:0000313" key="14">
    <source>
        <dbReference type="Proteomes" id="UP000315783"/>
    </source>
</evidence>
<dbReference type="Pfam" id="PF01425">
    <property type="entry name" value="Amidase"/>
    <property type="match status" value="1"/>
</dbReference>
<dbReference type="InterPro" id="IPR002523">
    <property type="entry name" value="MgTranspt_CorA/ZnTranspt_ZntB"/>
</dbReference>
<dbReference type="PANTHER" id="PTHR46072">
    <property type="entry name" value="AMIDASE-RELATED-RELATED"/>
    <property type="match status" value="1"/>
</dbReference>
<dbReference type="PROSITE" id="PS00571">
    <property type="entry name" value="AMIDASES"/>
    <property type="match status" value="1"/>
</dbReference>
<keyword evidence="9 11" id="KW-0472">Membrane</keyword>
<evidence type="ECO:0000256" key="9">
    <source>
        <dbReference type="ARBA" id="ARBA00023136"/>
    </source>
</evidence>
<protein>
    <recommendedName>
        <fullName evidence="5">amidase</fullName>
        <ecNumber evidence="5">3.5.1.4</ecNumber>
    </recommendedName>
</protein>
<keyword evidence="6 11" id="KW-0812">Transmembrane</keyword>
<dbReference type="Proteomes" id="UP000315783">
    <property type="component" value="Unassembled WGS sequence"/>
</dbReference>
<comment type="caution">
    <text evidence="13">The sequence shown here is derived from an EMBL/GenBank/DDBJ whole genome shotgun (WGS) entry which is preliminary data.</text>
</comment>
<dbReference type="EC" id="3.5.1.4" evidence="5"/>
<evidence type="ECO:0000313" key="13">
    <source>
        <dbReference type="EMBL" id="TQV99762.1"/>
    </source>
</evidence>
<dbReference type="InterPro" id="IPR020556">
    <property type="entry name" value="Amidase_CS"/>
</dbReference>